<evidence type="ECO:0000256" key="1">
    <source>
        <dbReference type="SAM" id="Phobius"/>
    </source>
</evidence>
<gene>
    <name evidence="2" type="ORF">SEA_DARTHPHADER_31</name>
</gene>
<keyword evidence="1" id="KW-0812">Transmembrane</keyword>
<reference evidence="3" key="1">
    <citation type="submission" date="2016-08" db="EMBL/GenBank/DDBJ databases">
        <authorList>
            <person name="Seilhamer J.J."/>
        </authorList>
    </citation>
    <scope>NUCLEOTIDE SEQUENCE [LARGE SCALE GENOMIC DNA]</scope>
</reference>
<feature type="transmembrane region" description="Helical" evidence="1">
    <location>
        <begin position="13"/>
        <end position="33"/>
    </location>
</feature>
<dbReference type="Pfam" id="PF10874">
    <property type="entry name" value="DUF2746"/>
    <property type="match status" value="1"/>
</dbReference>
<keyword evidence="1" id="KW-1133">Transmembrane helix</keyword>
<name>A0A1I9S3X7_9CAUD</name>
<dbReference type="InterPro" id="IPR022704">
    <property type="entry name" value="DUF2746"/>
</dbReference>
<evidence type="ECO:0000313" key="3">
    <source>
        <dbReference type="Proteomes" id="UP000226155"/>
    </source>
</evidence>
<keyword evidence="1" id="KW-0472">Membrane</keyword>
<protein>
    <submittedName>
        <fullName evidence="2">Minor tail protein</fullName>
    </submittedName>
</protein>
<organism evidence="2 3">
    <name type="scientific">Mycobacterium phage DarthPhader</name>
    <dbReference type="NCBI Taxonomy" id="1912975"/>
    <lineage>
        <taxon>Viruses</taxon>
        <taxon>Duplodnaviria</taxon>
        <taxon>Heunggongvirae</taxon>
        <taxon>Uroviricota</taxon>
        <taxon>Caudoviricetes</taxon>
        <taxon>Refugevirus</taxon>
        <taxon>Refugevirus darthphader</taxon>
    </lineage>
</organism>
<accession>A0A1I9S3X7</accession>
<keyword evidence="3" id="KW-1185">Reference proteome</keyword>
<proteinExistence type="predicted"/>
<sequence>MNGLFNPDTPWEVALLAFIALCGLGGTVLPVWLNQRKHGRQLGEIKNQVSNDHSTNLRDDIDELVAAVRQAISDVKDVKTDVRDVKGDISGLREELRTERVERIEGDRLRVVVNNQRR</sequence>
<dbReference type="Proteomes" id="UP000226155">
    <property type="component" value="Segment"/>
</dbReference>
<evidence type="ECO:0000313" key="2">
    <source>
        <dbReference type="EMBL" id="AOZ61271.1"/>
    </source>
</evidence>
<dbReference type="EMBL" id="KX657793">
    <property type="protein sequence ID" value="AOZ61271.1"/>
    <property type="molecule type" value="Genomic_DNA"/>
</dbReference>